<protein>
    <submittedName>
        <fullName evidence="3">Uncharacterized protein</fullName>
    </submittedName>
</protein>
<proteinExistence type="predicted"/>
<feature type="chain" id="PRO_5039619336" evidence="2">
    <location>
        <begin position="22"/>
        <end position="302"/>
    </location>
</feature>
<dbReference type="EMBL" id="ACIL03000017">
    <property type="protein sequence ID" value="ESL01914.1"/>
    <property type="molecule type" value="Genomic_DNA"/>
</dbReference>
<dbReference type="HOGENOM" id="CLU_920388_0_0_9"/>
<name>V2XIB5_9FIRM</name>
<feature type="transmembrane region" description="Helical" evidence="1">
    <location>
        <begin position="201"/>
        <end position="229"/>
    </location>
</feature>
<dbReference type="AlphaFoldDB" id="V2XIB5"/>
<dbReference type="STRING" id="592026.GCWU0000282_002732"/>
<dbReference type="OrthoDB" id="10000891at2"/>
<keyword evidence="4" id="KW-1185">Reference proteome</keyword>
<evidence type="ECO:0000313" key="3">
    <source>
        <dbReference type="EMBL" id="ESL01914.1"/>
    </source>
</evidence>
<keyword evidence="1" id="KW-0812">Transmembrane</keyword>
<evidence type="ECO:0000256" key="1">
    <source>
        <dbReference type="SAM" id="Phobius"/>
    </source>
</evidence>
<evidence type="ECO:0000256" key="2">
    <source>
        <dbReference type="SAM" id="SignalP"/>
    </source>
</evidence>
<evidence type="ECO:0000313" key="4">
    <source>
        <dbReference type="Proteomes" id="UP000018227"/>
    </source>
</evidence>
<keyword evidence="1" id="KW-0472">Membrane</keyword>
<keyword evidence="2" id="KW-0732">Signal</keyword>
<organism evidence="3 4">
    <name type="scientific">Catonella morbi ATCC 51271</name>
    <dbReference type="NCBI Taxonomy" id="592026"/>
    <lineage>
        <taxon>Bacteria</taxon>
        <taxon>Bacillati</taxon>
        <taxon>Bacillota</taxon>
        <taxon>Clostridia</taxon>
        <taxon>Lachnospirales</taxon>
        <taxon>Lachnospiraceae</taxon>
        <taxon>Catonella</taxon>
    </lineage>
</organism>
<reference evidence="3 4" key="1">
    <citation type="submission" date="2013-06" db="EMBL/GenBank/DDBJ databases">
        <authorList>
            <person name="Weinstock G."/>
            <person name="Sodergren E."/>
            <person name="Clifton S."/>
            <person name="Fulton L."/>
            <person name="Fulton B."/>
            <person name="Courtney L."/>
            <person name="Fronick C."/>
            <person name="Harrison M."/>
            <person name="Strong C."/>
            <person name="Farmer C."/>
            <person name="Delahaunty K."/>
            <person name="Markovic C."/>
            <person name="Hall O."/>
            <person name="Minx P."/>
            <person name="Tomlinson C."/>
            <person name="Mitreva M."/>
            <person name="Nelson J."/>
            <person name="Hou S."/>
            <person name="Wollam A."/>
            <person name="Pepin K.H."/>
            <person name="Johnson M."/>
            <person name="Bhonagiri V."/>
            <person name="Nash W.E."/>
            <person name="Warren W."/>
            <person name="Chinwalla A."/>
            <person name="Mardis E.R."/>
            <person name="Wilson R.K."/>
        </authorList>
    </citation>
    <scope>NUCLEOTIDE SEQUENCE [LARGE SCALE GENOMIC DNA]</scope>
    <source>
        <strain evidence="3 4">ATCC 51271</strain>
    </source>
</reference>
<accession>V2XIB5</accession>
<dbReference type="RefSeq" id="WP_023355576.1">
    <property type="nucleotide sequence ID" value="NZ_KI535370.1"/>
</dbReference>
<feature type="signal peptide" evidence="2">
    <location>
        <begin position="1"/>
        <end position="21"/>
    </location>
</feature>
<sequence length="302" mass="33848">MRKIISMILVFAIIFSFTSNASASELIRTGKDESFSFYNEGKLVTVKIRRMGNSAASEVYIDGVLSQKSVGSLTTKTINTKVYDLSAPLRYNAAKETVSKIGDFNSFTTHEPVSNIKIDEKINANSVKSIRRSITDEPVDNTGLSQSYFGGGYYYLGEYGGFYYAPDVYAQLHRKYSSKYEGETKTWRWGENETLGAISAYLSLFLGPSLVGFIVTALFFTAQGVIAYAQSIKLATFSFYYTYMVTIKYKSYYGAWRDMTYWKIENTTAGTTKWKLKSFNGGFGVSNTEMVKAGIDNYVAQK</sequence>
<gene>
    <name evidence="3" type="ORF">GCWU0000282_002732</name>
</gene>
<comment type="caution">
    <text evidence="3">The sequence shown here is derived from an EMBL/GenBank/DDBJ whole genome shotgun (WGS) entry which is preliminary data.</text>
</comment>
<keyword evidence="1" id="KW-1133">Transmembrane helix</keyword>
<dbReference type="Proteomes" id="UP000018227">
    <property type="component" value="Unassembled WGS sequence"/>
</dbReference>